<organism evidence="1 2">
    <name type="scientific">Enterovibrio norvegicus DSM 15893</name>
    <dbReference type="NCBI Taxonomy" id="1121869"/>
    <lineage>
        <taxon>Bacteria</taxon>
        <taxon>Pseudomonadati</taxon>
        <taxon>Pseudomonadota</taxon>
        <taxon>Gammaproteobacteria</taxon>
        <taxon>Vibrionales</taxon>
        <taxon>Vibrionaceae</taxon>
        <taxon>Enterovibrio</taxon>
    </lineage>
</organism>
<reference evidence="1 2" key="1">
    <citation type="submission" date="2016-10" db="EMBL/GenBank/DDBJ databases">
        <authorList>
            <person name="de Groot N.N."/>
        </authorList>
    </citation>
    <scope>NUCLEOTIDE SEQUENCE [LARGE SCALE GENOMIC DNA]</scope>
    <source>
        <strain evidence="1 2">DSM 15893</strain>
    </source>
</reference>
<dbReference type="EMBL" id="FOWR01000010">
    <property type="protein sequence ID" value="SFP21480.1"/>
    <property type="molecule type" value="Genomic_DNA"/>
</dbReference>
<dbReference type="OrthoDB" id="8606547at2"/>
<protein>
    <submittedName>
        <fullName evidence="1">Uncharacterized protein</fullName>
    </submittedName>
</protein>
<evidence type="ECO:0000313" key="1">
    <source>
        <dbReference type="EMBL" id="SFP21480.1"/>
    </source>
</evidence>
<dbReference type="AlphaFoldDB" id="A0A1I5NIJ0"/>
<dbReference type="Proteomes" id="UP000182692">
    <property type="component" value="Unassembled WGS sequence"/>
</dbReference>
<sequence length="85" mass="9878">MVQYIFSQAYTTRRHIEKNNPLWDGDLIYDLPTFLKAFRQFLKVSGPLNNADIINEYIAHFSRGIRPSTGRFFVVAVPKKLTPPH</sequence>
<accession>A0A1I5NIJ0</accession>
<proteinExistence type="predicted"/>
<evidence type="ECO:0000313" key="2">
    <source>
        <dbReference type="Proteomes" id="UP000182692"/>
    </source>
</evidence>
<gene>
    <name evidence="1" type="ORF">SAMN03084138_01596</name>
</gene>
<name>A0A1I5NIJ0_9GAMM</name>